<dbReference type="EMBL" id="AP022213">
    <property type="protein sequence ID" value="BBT18609.1"/>
    <property type="molecule type" value="Genomic_DNA"/>
</dbReference>
<keyword evidence="1" id="KW-0472">Membrane</keyword>
<accession>A0A679GXH5</accession>
<reference evidence="2 5" key="1">
    <citation type="submission" date="2019-12" db="EMBL/GenBank/DDBJ databases">
        <title>complete genome sequences of Pseudomonas otitidis str. WP8-S17-CRE-03 isolated from wastewater treatment plant effluent.</title>
        <authorList>
            <person name="Sekizuka T."/>
            <person name="Itokawa K."/>
            <person name="Yatsu K."/>
            <person name="Inamine Y."/>
            <person name="Kuroda M."/>
        </authorList>
    </citation>
    <scope>NUCLEOTIDE SEQUENCE [LARGE SCALE GENOMIC DNA]</scope>
    <source>
        <strain evidence="2 5">WP8-S17-CRE-03</strain>
    </source>
</reference>
<keyword evidence="1" id="KW-1133">Transmembrane helix</keyword>
<evidence type="ECO:0000313" key="2">
    <source>
        <dbReference type="EMBL" id="BBT18609.1"/>
    </source>
</evidence>
<dbReference type="RefSeq" id="WP_165667147.1">
    <property type="nucleotide sequence ID" value="NZ_AP022213.1"/>
</dbReference>
<dbReference type="AlphaFoldDB" id="A0A679GXH5"/>
<dbReference type="Proteomes" id="UP000501237">
    <property type="component" value="Chromosome"/>
</dbReference>
<evidence type="ECO:0000256" key="1">
    <source>
        <dbReference type="SAM" id="Phobius"/>
    </source>
</evidence>
<dbReference type="EMBL" id="AP022642">
    <property type="protein sequence ID" value="BCA30634.1"/>
    <property type="molecule type" value="Genomic_DNA"/>
</dbReference>
<feature type="transmembrane region" description="Helical" evidence="1">
    <location>
        <begin position="6"/>
        <end position="22"/>
    </location>
</feature>
<organism evidence="3 4">
    <name type="scientific">Metapseudomonas otitidis</name>
    <dbReference type="NCBI Taxonomy" id="319939"/>
    <lineage>
        <taxon>Bacteria</taxon>
        <taxon>Pseudomonadati</taxon>
        <taxon>Pseudomonadota</taxon>
        <taxon>Gammaproteobacteria</taxon>
        <taxon>Pseudomonadales</taxon>
        <taxon>Pseudomonadaceae</taxon>
        <taxon>Metapseudomonas</taxon>
    </lineage>
</organism>
<proteinExistence type="predicted"/>
<dbReference type="KEGG" id="poj:PtoMrB4_46110"/>
<evidence type="ECO:0000313" key="5">
    <source>
        <dbReference type="Proteomes" id="UP000515591"/>
    </source>
</evidence>
<dbReference type="GeneID" id="57399830"/>
<gene>
    <name evidence="3" type="ORF">PtoMrB4_46110</name>
    <name evidence="2" type="ORF">WP8S17C03_46580</name>
</gene>
<feature type="transmembrane region" description="Helical" evidence="1">
    <location>
        <begin position="29"/>
        <end position="51"/>
    </location>
</feature>
<evidence type="ECO:0000313" key="4">
    <source>
        <dbReference type="Proteomes" id="UP000501237"/>
    </source>
</evidence>
<dbReference type="Proteomes" id="UP000515591">
    <property type="component" value="Chromosome"/>
</dbReference>
<name>A0A679GXH5_9GAMM</name>
<protein>
    <submittedName>
        <fullName evidence="3">Uncharacterized protein</fullName>
    </submittedName>
</protein>
<keyword evidence="1" id="KW-0812">Transmembrane</keyword>
<reference evidence="3 4" key="2">
    <citation type="journal article" date="2020" name="Microbiol. Resour. Announc.">
        <title>Complete genome sequence of Pseudomonas otitidis strain MrB4, isolated from Lake Biwa in Japan.</title>
        <authorList>
            <person name="Miyazaki K."/>
            <person name="Hase E."/>
            <person name="Maruya T."/>
        </authorList>
    </citation>
    <scope>NUCLEOTIDE SEQUENCE [LARGE SCALE GENOMIC DNA]</scope>
    <source>
        <strain evidence="3 4">MrB4</strain>
    </source>
</reference>
<sequence>MDHVHLMITLLVVGFLLLGIGFSNREKEWGVWLTGLGTASMFMPIVFKMYIELG</sequence>
<evidence type="ECO:0000313" key="3">
    <source>
        <dbReference type="EMBL" id="BCA30634.1"/>
    </source>
</evidence>